<evidence type="ECO:0000256" key="1">
    <source>
        <dbReference type="SAM" id="Phobius"/>
    </source>
</evidence>
<dbReference type="Gene3D" id="2.60.40.10">
    <property type="entry name" value="Immunoglobulins"/>
    <property type="match status" value="1"/>
</dbReference>
<evidence type="ECO:0000256" key="2">
    <source>
        <dbReference type="SAM" id="SignalP"/>
    </source>
</evidence>
<feature type="transmembrane region" description="Helical" evidence="1">
    <location>
        <begin position="183"/>
        <end position="204"/>
    </location>
</feature>
<reference evidence="3" key="3">
    <citation type="submission" date="2025-09" db="UniProtKB">
        <authorList>
            <consortium name="Ensembl"/>
        </authorList>
    </citation>
    <scope>IDENTIFICATION</scope>
</reference>
<dbReference type="Proteomes" id="UP000694400">
    <property type="component" value="Chromosome 25"/>
</dbReference>
<accession>A0A8B9ZIQ4</accession>
<feature type="chain" id="PRO_5034725828" evidence="2">
    <location>
        <begin position="19"/>
        <end position="208"/>
    </location>
</feature>
<evidence type="ECO:0000313" key="3">
    <source>
        <dbReference type="Ensembl" id="ENSAPLP00020020524.1"/>
    </source>
</evidence>
<protein>
    <submittedName>
        <fullName evidence="3">Uncharacterized protein</fullName>
    </submittedName>
</protein>
<feature type="signal peptide" evidence="2">
    <location>
        <begin position="1"/>
        <end position="18"/>
    </location>
</feature>
<dbReference type="Ensembl" id="ENSAPLT00020022165.1">
    <property type="protein sequence ID" value="ENSAPLP00020020524.1"/>
    <property type="gene ID" value="ENSAPLG00020014436.1"/>
</dbReference>
<reference evidence="3" key="2">
    <citation type="submission" date="2025-08" db="UniProtKB">
        <authorList>
            <consortium name="Ensembl"/>
        </authorList>
    </citation>
    <scope>IDENTIFICATION</scope>
</reference>
<keyword evidence="1" id="KW-0472">Membrane</keyword>
<name>A0A8B9ZIQ4_ANAPL</name>
<proteinExistence type="predicted"/>
<keyword evidence="2" id="KW-0732">Signal</keyword>
<sequence length="208" mass="23182">MLLCLPYMSRSFLPFALSDWFPCLLVGICLCDDKASRAFCNGWKCCVFGYSQLTFGSGTRLSVQPKVVPSPSVYRLTTKDDENLEMCLITDYAPKNLIVKSDSADSKTEAVVEVETSENKQEASYLTTYWAKKDKMECGAEDENAGKLEGKDPESGASTVCVTGMSPHFKTDENLNMLSFTQLGLKIILMKGVIFNVVMTILMWKKKE</sequence>
<dbReference type="AlphaFoldDB" id="A0A8B9ZIQ4"/>
<keyword evidence="1" id="KW-0812">Transmembrane</keyword>
<dbReference type="InterPro" id="IPR013783">
    <property type="entry name" value="Ig-like_fold"/>
</dbReference>
<keyword evidence="1" id="KW-1133">Transmembrane helix</keyword>
<evidence type="ECO:0000313" key="4">
    <source>
        <dbReference type="Proteomes" id="UP000694400"/>
    </source>
</evidence>
<organism evidence="3 4">
    <name type="scientific">Anas platyrhynchos</name>
    <name type="common">Mallard</name>
    <name type="synonym">Anas boschas</name>
    <dbReference type="NCBI Taxonomy" id="8839"/>
    <lineage>
        <taxon>Eukaryota</taxon>
        <taxon>Metazoa</taxon>
        <taxon>Chordata</taxon>
        <taxon>Craniata</taxon>
        <taxon>Vertebrata</taxon>
        <taxon>Euteleostomi</taxon>
        <taxon>Archelosauria</taxon>
        <taxon>Archosauria</taxon>
        <taxon>Dinosauria</taxon>
        <taxon>Saurischia</taxon>
        <taxon>Theropoda</taxon>
        <taxon>Coelurosauria</taxon>
        <taxon>Aves</taxon>
        <taxon>Neognathae</taxon>
        <taxon>Galloanserae</taxon>
        <taxon>Anseriformes</taxon>
        <taxon>Anatidae</taxon>
        <taxon>Anatinae</taxon>
        <taxon>Anas</taxon>
    </lineage>
</organism>
<reference evidence="3" key="1">
    <citation type="submission" date="2019-08" db="EMBL/GenBank/DDBJ databases">
        <title>Three high-quality genomes provides insights into domestication of ducks.</title>
        <authorList>
            <person name="Hou Z.C."/>
            <person name="Zhu F."/>
            <person name="Yin Z.T."/>
            <person name="Zhang F."/>
        </authorList>
    </citation>
    <scope>NUCLEOTIDE SEQUENCE [LARGE SCALE GENOMIC DNA]</scope>
</reference>